<dbReference type="PROSITE" id="PS50053">
    <property type="entry name" value="UBIQUITIN_2"/>
    <property type="match status" value="1"/>
</dbReference>
<dbReference type="InterPro" id="IPR000626">
    <property type="entry name" value="Ubiquitin-like_dom"/>
</dbReference>
<dbReference type="InterPro" id="IPR037695">
    <property type="entry name" value="IQUB"/>
</dbReference>
<evidence type="ECO:0000256" key="1">
    <source>
        <dbReference type="SAM" id="MobiDB-lite"/>
    </source>
</evidence>
<dbReference type="OMA" id="KNINYCH"/>
<dbReference type="FunCoup" id="A0A6I8N1P7">
    <property type="interactions" value="117"/>
</dbReference>
<feature type="compositionally biased region" description="Basic and acidic residues" evidence="1">
    <location>
        <begin position="9"/>
        <end position="29"/>
    </location>
</feature>
<dbReference type="GO" id="GO:0031514">
    <property type="term" value="C:motile cilium"/>
    <property type="evidence" value="ECO:0000318"/>
    <property type="project" value="GO_Central"/>
</dbReference>
<dbReference type="InterPro" id="IPR057887">
    <property type="entry name" value="IQUB_helical"/>
</dbReference>
<dbReference type="Bgee" id="ENSOANG00000004826">
    <property type="expression patterns" value="Expressed in testis and 4 other cell types or tissues"/>
</dbReference>
<feature type="compositionally biased region" description="Basic and acidic residues" evidence="1">
    <location>
        <begin position="128"/>
        <end position="140"/>
    </location>
</feature>
<dbReference type="GO" id="GO:0030317">
    <property type="term" value="P:flagellated sperm motility"/>
    <property type="evidence" value="ECO:0000318"/>
    <property type="project" value="GO_Central"/>
</dbReference>
<evidence type="ECO:0000313" key="3">
    <source>
        <dbReference type="Ensembl" id="ENSOANP00000034978.1"/>
    </source>
</evidence>
<dbReference type="InterPro" id="IPR029071">
    <property type="entry name" value="Ubiquitin-like_domsf"/>
</dbReference>
<reference evidence="3" key="3">
    <citation type="submission" date="2025-09" db="UniProtKB">
        <authorList>
            <consortium name="Ensembl"/>
        </authorList>
    </citation>
    <scope>IDENTIFICATION</scope>
    <source>
        <strain evidence="3">Glennie</strain>
    </source>
</reference>
<dbReference type="PANTHER" id="PTHR21074:SF0">
    <property type="entry name" value="IQ AND UBIQUITIN-LIKE DOMAIN-CONTAINING PROTEIN"/>
    <property type="match status" value="1"/>
</dbReference>
<dbReference type="Pfam" id="PF25805">
    <property type="entry name" value="IQUB"/>
    <property type="match status" value="1"/>
</dbReference>
<dbReference type="GO" id="GO:0060271">
    <property type="term" value="P:cilium assembly"/>
    <property type="evidence" value="ECO:0000318"/>
    <property type="project" value="GO_Central"/>
</dbReference>
<protein>
    <submittedName>
        <fullName evidence="3">IQ motif and ubiquitin domain containing</fullName>
    </submittedName>
</protein>
<dbReference type="PANTHER" id="PTHR21074">
    <property type="entry name" value="IQ AND UBIQUITIN-LIKE DOMAIN-CONTAINING PROTEIN"/>
    <property type="match status" value="1"/>
</dbReference>
<dbReference type="AlphaFoldDB" id="A0A6I8N1P7"/>
<reference evidence="3" key="2">
    <citation type="submission" date="2025-08" db="UniProtKB">
        <authorList>
            <consortium name="Ensembl"/>
        </authorList>
    </citation>
    <scope>IDENTIFICATION</scope>
    <source>
        <strain evidence="3">Glennie</strain>
    </source>
</reference>
<organism evidence="3 4">
    <name type="scientific">Ornithorhynchus anatinus</name>
    <name type="common">Duckbill platypus</name>
    <dbReference type="NCBI Taxonomy" id="9258"/>
    <lineage>
        <taxon>Eukaryota</taxon>
        <taxon>Metazoa</taxon>
        <taxon>Chordata</taxon>
        <taxon>Craniata</taxon>
        <taxon>Vertebrata</taxon>
        <taxon>Euteleostomi</taxon>
        <taxon>Mammalia</taxon>
        <taxon>Monotremata</taxon>
        <taxon>Ornithorhynchidae</taxon>
        <taxon>Ornithorhynchus</taxon>
    </lineage>
</organism>
<dbReference type="Ensembl" id="ENSOANT00000072238.1">
    <property type="protein sequence ID" value="ENSOANP00000034978.1"/>
    <property type="gene ID" value="ENSOANG00000004826.3"/>
</dbReference>
<feature type="region of interest" description="Disordered" evidence="1">
    <location>
        <begin position="1"/>
        <end position="140"/>
    </location>
</feature>
<accession>A0A6I8N1P7</accession>
<dbReference type="SUPFAM" id="SSF54236">
    <property type="entry name" value="Ubiquitin-like"/>
    <property type="match status" value="1"/>
</dbReference>
<keyword evidence="4" id="KW-1185">Reference proteome</keyword>
<evidence type="ECO:0000313" key="4">
    <source>
        <dbReference type="Proteomes" id="UP000002279"/>
    </source>
</evidence>
<feature type="compositionally biased region" description="Acidic residues" evidence="1">
    <location>
        <begin position="54"/>
        <end position="70"/>
    </location>
</feature>
<feature type="compositionally biased region" description="Acidic residues" evidence="1">
    <location>
        <begin position="88"/>
        <end position="115"/>
    </location>
</feature>
<name>A0A6I8N1P7_ORNAN</name>
<dbReference type="Pfam" id="PF00240">
    <property type="entry name" value="ubiquitin"/>
    <property type="match status" value="1"/>
</dbReference>
<feature type="domain" description="Ubiquitin-like" evidence="2">
    <location>
        <begin position="206"/>
        <end position="273"/>
    </location>
</feature>
<dbReference type="CDD" id="cd17061">
    <property type="entry name" value="Ubl_IQUB"/>
    <property type="match status" value="1"/>
</dbReference>
<dbReference type="GeneTree" id="ENSGT00390000014326"/>
<sequence length="865" mass="99595">MTPPATSRGEAEPGRRRRREMGDPEERGENQSGEDAADTGQQVTGSEAAPEKEGAEEEGAKEEAEQEEMEEKPAASWDLGHHPGDLEPPGEELEEAKEEPEVPDMYQELEFEESGELFGDQELPSTDDQLRSQEPLRDEQQDIGREAAEIQGEVTVEEGPGPTDFQTEPVEEDFSQVFLTKMKAVQEILQSPTSLLQKMTEATATVQVLLIPLHQRITVSFNVGFMLGLLKQQFAKQLNVPHDVLQFTFGGRIIKDNETLMSVGVQPQGTIQLEMFSVNPEYYPIKTMGIPLETVMADVITVRVQADSDTFQDVAVEIKKPTYHKPFLGGYRHKVTGIEFHNAGTQTVPKKIPERTGIFCRETQTAIEKNSIQQTRNTTSTQMTKIGVYVSNLTDKLIKPGTYITADEYHARRLKAVIVIQTYYRRWHAQEVVKNLKNIKRVRLEWEEKEKKRKEKELAEKLQHEYDRRCNPKLKEDFELLYHALEVWRLQQIDDINHTYSGAERKAALCELLEEETQLIASIGEHKLIANEENQRKSIQFFLDKCAAPKTWRSFDGKITEMDTQYTIRAKELRDIYSCIVMKNLSQDERLDVLLTLKHTVKEQECKLTQEILELIDREVDLMMRGVKDCNLEGLRKRITTLFLQYIKTPTFNPEVARILKVPQDPLKLYKNVHFCRSCKTYLPSTEFSISTTTLRQDTHCRQCCKLDNEARCREAYLKFKLLLNNLRKSEINYENKSAITFLIQLPDLQYIVEKIWKCQSALSACNDLYNLTMVRWDKSIEWSPWNCILLTKDEAAAHLNLNSIEEGYETLFIQRIKQKHVLARNHFAHIPEVSSFLPSQFEEEKTSMDALSLAESMLANSEMK</sequence>
<reference evidence="3 4" key="1">
    <citation type="journal article" date="2008" name="Nature">
        <title>Genome analysis of the platypus reveals unique signatures of evolution.</title>
        <authorList>
            <person name="Warren W.C."/>
            <person name="Hillier L.W."/>
            <person name="Marshall Graves J.A."/>
            <person name="Birney E."/>
            <person name="Ponting C.P."/>
            <person name="Grutzner F."/>
            <person name="Belov K."/>
            <person name="Miller W."/>
            <person name="Clarke L."/>
            <person name="Chinwalla A.T."/>
            <person name="Yang S.P."/>
            <person name="Heger A."/>
            <person name="Locke D.P."/>
            <person name="Miethke P."/>
            <person name="Waters P.D."/>
            <person name="Veyrunes F."/>
            <person name="Fulton L."/>
            <person name="Fulton B."/>
            <person name="Graves T."/>
            <person name="Wallis J."/>
            <person name="Puente X.S."/>
            <person name="Lopez-Otin C."/>
            <person name="Ordonez G.R."/>
            <person name="Eichler E.E."/>
            <person name="Chen L."/>
            <person name="Cheng Z."/>
            <person name="Deakin J.E."/>
            <person name="Alsop A."/>
            <person name="Thompson K."/>
            <person name="Kirby P."/>
            <person name="Papenfuss A.T."/>
            <person name="Wakefield M.J."/>
            <person name="Olender T."/>
            <person name="Lancet D."/>
            <person name="Huttley G.A."/>
            <person name="Smit A.F."/>
            <person name="Pask A."/>
            <person name="Temple-Smith P."/>
            <person name="Batzer M.A."/>
            <person name="Walker J.A."/>
            <person name="Konkel M.K."/>
            <person name="Harris R.S."/>
            <person name="Whittington C.M."/>
            <person name="Wong E.S."/>
            <person name="Gemmell N.J."/>
            <person name="Buschiazzo E."/>
            <person name="Vargas Jentzsch I.M."/>
            <person name="Merkel A."/>
            <person name="Schmitz J."/>
            <person name="Zemann A."/>
            <person name="Churakov G."/>
            <person name="Kriegs J.O."/>
            <person name="Brosius J."/>
            <person name="Murchison E.P."/>
            <person name="Sachidanandam R."/>
            <person name="Smith C."/>
            <person name="Hannon G.J."/>
            <person name="Tsend-Ayush E."/>
            <person name="McMillan D."/>
            <person name="Attenborough R."/>
            <person name="Rens W."/>
            <person name="Ferguson-Smith M."/>
            <person name="Lefevre C.M."/>
            <person name="Sharp J.A."/>
            <person name="Nicholas K.R."/>
            <person name="Ray D.A."/>
            <person name="Kube M."/>
            <person name="Reinhardt R."/>
            <person name="Pringle T.H."/>
            <person name="Taylor J."/>
            <person name="Jones R.C."/>
            <person name="Nixon B."/>
            <person name="Dacheux J.L."/>
            <person name="Niwa H."/>
            <person name="Sekita Y."/>
            <person name="Huang X."/>
            <person name="Stark A."/>
            <person name="Kheradpour P."/>
            <person name="Kellis M."/>
            <person name="Flicek P."/>
            <person name="Chen Y."/>
            <person name="Webber C."/>
            <person name="Hardison R."/>
            <person name="Nelson J."/>
            <person name="Hallsworth-Pepin K."/>
            <person name="Delehaunty K."/>
            <person name="Markovic C."/>
            <person name="Minx P."/>
            <person name="Feng Y."/>
            <person name="Kremitzki C."/>
            <person name="Mitreva M."/>
            <person name="Glasscock J."/>
            <person name="Wylie T."/>
            <person name="Wohldmann P."/>
            <person name="Thiru P."/>
            <person name="Nhan M.N."/>
            <person name="Pohl C.S."/>
            <person name="Smith S.M."/>
            <person name="Hou S."/>
            <person name="Nefedov M."/>
            <person name="de Jong P.J."/>
            <person name="Renfree M.B."/>
            <person name="Mardis E.R."/>
            <person name="Wilson R.K."/>
        </authorList>
    </citation>
    <scope>NUCLEOTIDE SEQUENCE [LARGE SCALE GENOMIC DNA]</scope>
    <source>
        <strain evidence="3 4">Glennie</strain>
    </source>
</reference>
<proteinExistence type="predicted"/>
<evidence type="ECO:0000259" key="2">
    <source>
        <dbReference type="PROSITE" id="PS50053"/>
    </source>
</evidence>
<gene>
    <name evidence="3" type="primary">IQUB</name>
</gene>
<dbReference type="Gene3D" id="3.10.20.90">
    <property type="entry name" value="Phosphatidylinositol 3-kinase Catalytic Subunit, Chain A, domain 1"/>
    <property type="match status" value="1"/>
</dbReference>
<dbReference type="GO" id="GO:0001669">
    <property type="term" value="C:acrosomal vesicle"/>
    <property type="evidence" value="ECO:0000318"/>
    <property type="project" value="GO_Central"/>
</dbReference>
<dbReference type="InParanoid" id="A0A6I8N1P7"/>
<dbReference type="Proteomes" id="UP000002279">
    <property type="component" value="Chromosome 10"/>
</dbReference>